<keyword evidence="1" id="KW-0812">Transmembrane</keyword>
<dbReference type="InterPro" id="IPR049352">
    <property type="entry name" value="Rost"/>
</dbReference>
<dbReference type="EMBL" id="GBHO01026472">
    <property type="protein sequence ID" value="JAG17132.1"/>
    <property type="molecule type" value="Transcribed_RNA"/>
</dbReference>
<feature type="transmembrane region" description="Helical" evidence="1">
    <location>
        <begin position="20"/>
        <end position="41"/>
    </location>
</feature>
<evidence type="ECO:0000313" key="2">
    <source>
        <dbReference type="EMBL" id="JAG17132.1"/>
    </source>
</evidence>
<dbReference type="PANTHER" id="PTHR12242:SF46">
    <property type="entry name" value="IP08657P-RELATED"/>
    <property type="match status" value="1"/>
</dbReference>
<dbReference type="Pfam" id="PF21534">
    <property type="entry name" value="Rost"/>
    <property type="match status" value="1"/>
</dbReference>
<feature type="transmembrane region" description="Helical" evidence="1">
    <location>
        <begin position="82"/>
        <end position="107"/>
    </location>
</feature>
<feature type="non-terminal residue" evidence="2">
    <location>
        <position position="1"/>
    </location>
</feature>
<sequence length="186" mass="21190">VPPSFLQAKNEHKLTTVTGIFWSLNTAATILAALIALSYWTAVHVYYEKVSPLLINTLSGHLFNVVVLVIDKCVVGFPVMFTHILVLLAIEVCYVIANVTYFALGGLDRHKENRYLYRFMNWEQPLRCLLVVALLLIFSMLLIEPIMLVDSYKHKRFRPPQIHEAYKDTIDGLEQNKKQTSPGGQD</sequence>
<evidence type="ECO:0000256" key="1">
    <source>
        <dbReference type="SAM" id="Phobius"/>
    </source>
</evidence>
<dbReference type="AlphaFoldDB" id="A0A0A9X8V9"/>
<organism evidence="2">
    <name type="scientific">Lygus hesperus</name>
    <name type="common">Western plant bug</name>
    <dbReference type="NCBI Taxonomy" id="30085"/>
    <lineage>
        <taxon>Eukaryota</taxon>
        <taxon>Metazoa</taxon>
        <taxon>Ecdysozoa</taxon>
        <taxon>Arthropoda</taxon>
        <taxon>Hexapoda</taxon>
        <taxon>Insecta</taxon>
        <taxon>Pterygota</taxon>
        <taxon>Neoptera</taxon>
        <taxon>Paraneoptera</taxon>
        <taxon>Hemiptera</taxon>
        <taxon>Heteroptera</taxon>
        <taxon>Panheteroptera</taxon>
        <taxon>Cimicomorpha</taxon>
        <taxon>Miridae</taxon>
        <taxon>Mirini</taxon>
        <taxon>Lygus</taxon>
    </lineage>
</organism>
<dbReference type="GO" id="GO:0016020">
    <property type="term" value="C:membrane"/>
    <property type="evidence" value="ECO:0007669"/>
    <property type="project" value="TreeGrafter"/>
</dbReference>
<protein>
    <submittedName>
        <fullName evidence="2">Protein rolling stone</fullName>
    </submittedName>
</protein>
<keyword evidence="1" id="KW-0472">Membrane</keyword>
<name>A0A0A9X8V9_LYGHE</name>
<gene>
    <name evidence="2" type="primary">rost_1</name>
    <name evidence="2" type="ORF">CM83_100180</name>
</gene>
<dbReference type="PANTHER" id="PTHR12242">
    <property type="entry name" value="OS02G0130600 PROTEIN-RELATED"/>
    <property type="match status" value="1"/>
</dbReference>
<accession>A0A0A9X8V9</accession>
<proteinExistence type="predicted"/>
<keyword evidence="1" id="KW-1133">Transmembrane helix</keyword>
<reference evidence="2" key="2">
    <citation type="submission" date="2014-07" db="EMBL/GenBank/DDBJ databases">
        <authorList>
            <person name="Hull J."/>
        </authorList>
    </citation>
    <scope>NUCLEOTIDE SEQUENCE</scope>
</reference>
<reference evidence="2" key="1">
    <citation type="journal article" date="2014" name="PLoS ONE">
        <title>Transcriptome-Based Identification of ABC Transporters in the Western Tarnished Plant Bug Lygus hesperus.</title>
        <authorList>
            <person name="Hull J.J."/>
            <person name="Chaney K."/>
            <person name="Geib S.M."/>
            <person name="Fabrick J.A."/>
            <person name="Brent C.S."/>
            <person name="Walsh D."/>
            <person name="Lavine L.C."/>
        </authorList>
    </citation>
    <scope>NUCLEOTIDE SEQUENCE</scope>
</reference>
<feature type="transmembrane region" description="Helical" evidence="1">
    <location>
        <begin position="128"/>
        <end position="149"/>
    </location>
</feature>